<organism evidence="1 3">
    <name type="scientific">Medicago truncatula</name>
    <name type="common">Barrel medic</name>
    <name type="synonym">Medicago tribuloides</name>
    <dbReference type="NCBI Taxonomy" id="3880"/>
    <lineage>
        <taxon>Eukaryota</taxon>
        <taxon>Viridiplantae</taxon>
        <taxon>Streptophyta</taxon>
        <taxon>Embryophyta</taxon>
        <taxon>Tracheophyta</taxon>
        <taxon>Spermatophyta</taxon>
        <taxon>Magnoliopsida</taxon>
        <taxon>eudicotyledons</taxon>
        <taxon>Gunneridae</taxon>
        <taxon>Pentapetalae</taxon>
        <taxon>rosids</taxon>
        <taxon>fabids</taxon>
        <taxon>Fabales</taxon>
        <taxon>Fabaceae</taxon>
        <taxon>Papilionoideae</taxon>
        <taxon>50 kb inversion clade</taxon>
        <taxon>NPAAA clade</taxon>
        <taxon>Hologalegina</taxon>
        <taxon>IRL clade</taxon>
        <taxon>Trifolieae</taxon>
        <taxon>Medicago</taxon>
    </lineage>
</organism>
<dbReference type="HOGENOM" id="CLU_2416623_0_0_1"/>
<gene>
    <name evidence="1" type="ordered locus">MTR_4g113485</name>
</gene>
<evidence type="ECO:0000313" key="3">
    <source>
        <dbReference type="Proteomes" id="UP000002051"/>
    </source>
</evidence>
<reference evidence="2" key="3">
    <citation type="submission" date="2015-04" db="UniProtKB">
        <authorList>
            <consortium name="EnsemblPlants"/>
        </authorList>
    </citation>
    <scope>IDENTIFICATION</scope>
    <source>
        <strain evidence="2">cv. Jemalong A17</strain>
    </source>
</reference>
<dbReference type="Proteomes" id="UP000002051">
    <property type="component" value="Chromosome 4"/>
</dbReference>
<sequence length="92" mass="10513">MIEEKKRKEIELAKLPSDEAKRSFTNLSCKKEEPEVDDAKQLKFEPSSYNPISEIKGIDTKPVPLKVTPVLYSGFRAMWLQFQSHSVTEALS</sequence>
<keyword evidence="3" id="KW-1185">Reference proteome</keyword>
<reference evidence="1 3" key="1">
    <citation type="journal article" date="2011" name="Nature">
        <title>The Medicago genome provides insight into the evolution of rhizobial symbioses.</title>
        <authorList>
            <person name="Young N.D."/>
            <person name="Debelle F."/>
            <person name="Oldroyd G.E."/>
            <person name="Geurts R."/>
            <person name="Cannon S.B."/>
            <person name="Udvardi M.K."/>
            <person name="Benedito V.A."/>
            <person name="Mayer K.F."/>
            <person name="Gouzy J."/>
            <person name="Schoof H."/>
            <person name="Van de Peer Y."/>
            <person name="Proost S."/>
            <person name="Cook D.R."/>
            <person name="Meyers B.C."/>
            <person name="Spannagl M."/>
            <person name="Cheung F."/>
            <person name="De Mita S."/>
            <person name="Krishnakumar V."/>
            <person name="Gundlach H."/>
            <person name="Zhou S."/>
            <person name="Mudge J."/>
            <person name="Bharti A.K."/>
            <person name="Murray J.D."/>
            <person name="Naoumkina M.A."/>
            <person name="Rosen B."/>
            <person name="Silverstein K.A."/>
            <person name="Tang H."/>
            <person name="Rombauts S."/>
            <person name="Zhao P.X."/>
            <person name="Zhou P."/>
            <person name="Barbe V."/>
            <person name="Bardou P."/>
            <person name="Bechner M."/>
            <person name="Bellec A."/>
            <person name="Berger A."/>
            <person name="Berges H."/>
            <person name="Bidwell S."/>
            <person name="Bisseling T."/>
            <person name="Choisne N."/>
            <person name="Couloux A."/>
            <person name="Denny R."/>
            <person name="Deshpande S."/>
            <person name="Dai X."/>
            <person name="Doyle J.J."/>
            <person name="Dudez A.M."/>
            <person name="Farmer A.D."/>
            <person name="Fouteau S."/>
            <person name="Franken C."/>
            <person name="Gibelin C."/>
            <person name="Gish J."/>
            <person name="Goldstein S."/>
            <person name="Gonzalez A.J."/>
            <person name="Green P.J."/>
            <person name="Hallab A."/>
            <person name="Hartog M."/>
            <person name="Hua A."/>
            <person name="Humphray S.J."/>
            <person name="Jeong D.H."/>
            <person name="Jing Y."/>
            <person name="Jocker A."/>
            <person name="Kenton S.M."/>
            <person name="Kim D.J."/>
            <person name="Klee K."/>
            <person name="Lai H."/>
            <person name="Lang C."/>
            <person name="Lin S."/>
            <person name="Macmil S.L."/>
            <person name="Magdelenat G."/>
            <person name="Matthews L."/>
            <person name="McCorrison J."/>
            <person name="Monaghan E.L."/>
            <person name="Mun J.H."/>
            <person name="Najar F.Z."/>
            <person name="Nicholson C."/>
            <person name="Noirot C."/>
            <person name="O'Bleness M."/>
            <person name="Paule C.R."/>
            <person name="Poulain J."/>
            <person name="Prion F."/>
            <person name="Qin B."/>
            <person name="Qu C."/>
            <person name="Retzel E.F."/>
            <person name="Riddle C."/>
            <person name="Sallet E."/>
            <person name="Samain S."/>
            <person name="Samson N."/>
            <person name="Sanders I."/>
            <person name="Saurat O."/>
            <person name="Scarpelli C."/>
            <person name="Schiex T."/>
            <person name="Segurens B."/>
            <person name="Severin A.J."/>
            <person name="Sherrier D.J."/>
            <person name="Shi R."/>
            <person name="Sims S."/>
            <person name="Singer S.R."/>
            <person name="Sinharoy S."/>
            <person name="Sterck L."/>
            <person name="Viollet A."/>
            <person name="Wang B.B."/>
            <person name="Wang K."/>
            <person name="Wang M."/>
            <person name="Wang X."/>
            <person name="Warfsmann J."/>
            <person name="Weissenbach J."/>
            <person name="White D.D."/>
            <person name="White J.D."/>
            <person name="Wiley G.B."/>
            <person name="Wincker P."/>
            <person name="Xing Y."/>
            <person name="Yang L."/>
            <person name="Yao Z."/>
            <person name="Ying F."/>
            <person name="Zhai J."/>
            <person name="Zhou L."/>
            <person name="Zuber A."/>
            <person name="Denarie J."/>
            <person name="Dixon R.A."/>
            <person name="May G.D."/>
            <person name="Schwartz D.C."/>
            <person name="Rogers J."/>
            <person name="Quetier F."/>
            <person name="Town C.D."/>
            <person name="Roe B.A."/>
        </authorList>
    </citation>
    <scope>NUCLEOTIDE SEQUENCE [LARGE SCALE GENOMIC DNA]</scope>
    <source>
        <strain evidence="1">A17</strain>
        <strain evidence="2 3">cv. Jemalong A17</strain>
    </source>
</reference>
<accession>A0A072URW5</accession>
<evidence type="ECO:0000313" key="2">
    <source>
        <dbReference type="EnsemblPlants" id="KEH32106"/>
    </source>
</evidence>
<evidence type="ECO:0000313" key="1">
    <source>
        <dbReference type="EMBL" id="KEH32106.1"/>
    </source>
</evidence>
<dbReference type="AlphaFoldDB" id="A0A072URW5"/>
<reference evidence="1 3" key="2">
    <citation type="journal article" date="2014" name="BMC Genomics">
        <title>An improved genome release (version Mt4.0) for the model legume Medicago truncatula.</title>
        <authorList>
            <person name="Tang H."/>
            <person name="Krishnakumar V."/>
            <person name="Bidwell S."/>
            <person name="Rosen B."/>
            <person name="Chan A."/>
            <person name="Zhou S."/>
            <person name="Gentzbittel L."/>
            <person name="Childs K.L."/>
            <person name="Yandell M."/>
            <person name="Gundlach H."/>
            <person name="Mayer K.F."/>
            <person name="Schwartz D.C."/>
            <person name="Town C.D."/>
        </authorList>
    </citation>
    <scope>GENOME REANNOTATION</scope>
    <source>
        <strain evidence="1">A17</strain>
        <strain evidence="2 3">cv. Jemalong A17</strain>
    </source>
</reference>
<dbReference type="EnsemblPlants" id="KEH32106">
    <property type="protein sequence ID" value="KEH32106"/>
    <property type="gene ID" value="MTR_4g113485"/>
</dbReference>
<protein>
    <submittedName>
        <fullName evidence="1 2">Uncharacterized protein</fullName>
    </submittedName>
</protein>
<dbReference type="EMBL" id="CM001220">
    <property type="protein sequence ID" value="KEH32106.1"/>
    <property type="molecule type" value="Genomic_DNA"/>
</dbReference>
<proteinExistence type="predicted"/>
<name>A0A072URW5_MEDTR</name>